<dbReference type="Gene3D" id="1.10.630.10">
    <property type="entry name" value="Cytochrome P450"/>
    <property type="match status" value="1"/>
</dbReference>
<dbReference type="PRINTS" id="PR00463">
    <property type="entry name" value="EP450I"/>
</dbReference>
<dbReference type="GO" id="GO:0005506">
    <property type="term" value="F:iron ion binding"/>
    <property type="evidence" value="ECO:0007669"/>
    <property type="project" value="InterPro"/>
</dbReference>
<dbReference type="PANTHER" id="PTHR24296">
    <property type="entry name" value="CYTOCHROME P450"/>
    <property type="match status" value="1"/>
</dbReference>
<dbReference type="InterPro" id="IPR036396">
    <property type="entry name" value="Cyt_P450_sf"/>
</dbReference>
<comment type="cofactor">
    <cofactor evidence="5">
        <name>heme</name>
        <dbReference type="ChEBI" id="CHEBI:30413"/>
    </cofactor>
</comment>
<name>A0AAV5BZ75_ELECO</name>
<dbReference type="GO" id="GO:0020037">
    <property type="term" value="F:heme binding"/>
    <property type="evidence" value="ECO:0007669"/>
    <property type="project" value="InterPro"/>
</dbReference>
<feature type="binding site" description="axial binding residue" evidence="5">
    <location>
        <position position="452"/>
    </location>
    <ligand>
        <name>heme</name>
        <dbReference type="ChEBI" id="CHEBI:30413"/>
    </ligand>
    <ligandPart>
        <name>Fe</name>
        <dbReference type="ChEBI" id="CHEBI:18248"/>
    </ligandPart>
</feature>
<dbReference type="Proteomes" id="UP001054889">
    <property type="component" value="Unassembled WGS sequence"/>
</dbReference>
<keyword evidence="3" id="KW-0560">Oxidoreductase</keyword>
<dbReference type="GO" id="GO:0016705">
    <property type="term" value="F:oxidoreductase activity, acting on paired donors, with incorporation or reduction of molecular oxygen"/>
    <property type="evidence" value="ECO:0007669"/>
    <property type="project" value="InterPro"/>
</dbReference>
<keyword evidence="5" id="KW-0349">Heme</keyword>
<dbReference type="AlphaFoldDB" id="A0AAV5BZ75"/>
<evidence type="ECO:0000256" key="3">
    <source>
        <dbReference type="ARBA" id="ARBA00023002"/>
    </source>
</evidence>
<dbReference type="SUPFAM" id="SSF48264">
    <property type="entry name" value="Cytochrome P450"/>
    <property type="match status" value="1"/>
</dbReference>
<dbReference type="Pfam" id="PF00067">
    <property type="entry name" value="p450"/>
    <property type="match status" value="1"/>
</dbReference>
<organism evidence="6 7">
    <name type="scientific">Eleusine coracana subsp. coracana</name>
    <dbReference type="NCBI Taxonomy" id="191504"/>
    <lineage>
        <taxon>Eukaryota</taxon>
        <taxon>Viridiplantae</taxon>
        <taxon>Streptophyta</taxon>
        <taxon>Embryophyta</taxon>
        <taxon>Tracheophyta</taxon>
        <taxon>Spermatophyta</taxon>
        <taxon>Magnoliopsida</taxon>
        <taxon>Liliopsida</taxon>
        <taxon>Poales</taxon>
        <taxon>Poaceae</taxon>
        <taxon>PACMAD clade</taxon>
        <taxon>Chloridoideae</taxon>
        <taxon>Cynodonteae</taxon>
        <taxon>Eleusininae</taxon>
        <taxon>Eleusine</taxon>
    </lineage>
</organism>
<protein>
    <submittedName>
        <fullName evidence="6">Uncharacterized protein</fullName>
    </submittedName>
</protein>
<comment type="caution">
    <text evidence="6">The sequence shown here is derived from an EMBL/GenBank/DDBJ whole genome shotgun (WGS) entry which is preliminary data.</text>
</comment>
<proteinExistence type="inferred from homology"/>
<keyword evidence="4 5" id="KW-0408">Iron</keyword>
<evidence type="ECO:0000256" key="2">
    <source>
        <dbReference type="ARBA" id="ARBA00022723"/>
    </source>
</evidence>
<evidence type="ECO:0000313" key="6">
    <source>
        <dbReference type="EMBL" id="GJM91277.1"/>
    </source>
</evidence>
<reference evidence="6" key="2">
    <citation type="submission" date="2021-12" db="EMBL/GenBank/DDBJ databases">
        <title>Resequencing data analysis of finger millet.</title>
        <authorList>
            <person name="Hatakeyama M."/>
            <person name="Aluri S."/>
            <person name="Balachadran M.T."/>
            <person name="Sivarajan S.R."/>
            <person name="Poveda L."/>
            <person name="Shimizu-Inatsugi R."/>
            <person name="Schlapbach R."/>
            <person name="Sreeman S.M."/>
            <person name="Shimizu K.K."/>
        </authorList>
    </citation>
    <scope>NUCLEOTIDE SEQUENCE</scope>
</reference>
<dbReference type="InterPro" id="IPR002401">
    <property type="entry name" value="Cyt_P450_E_grp-I"/>
</dbReference>
<dbReference type="GO" id="GO:0004497">
    <property type="term" value="F:monooxygenase activity"/>
    <property type="evidence" value="ECO:0007669"/>
    <property type="project" value="InterPro"/>
</dbReference>
<keyword evidence="2 5" id="KW-0479">Metal-binding</keyword>
<accession>A0AAV5BZ75</accession>
<dbReference type="CDD" id="cd11064">
    <property type="entry name" value="CYP86A"/>
    <property type="match status" value="1"/>
</dbReference>
<keyword evidence="7" id="KW-1185">Reference proteome</keyword>
<dbReference type="EMBL" id="BQKI01000003">
    <property type="protein sequence ID" value="GJM91277.1"/>
    <property type="molecule type" value="Genomic_DNA"/>
</dbReference>
<gene>
    <name evidence="6" type="primary">ga07639</name>
    <name evidence="6" type="ORF">PR202_ga07639</name>
</gene>
<comment type="similarity">
    <text evidence="1">Belongs to the cytochrome P450 family.</text>
</comment>
<evidence type="ECO:0000256" key="5">
    <source>
        <dbReference type="PIRSR" id="PIRSR602401-1"/>
    </source>
</evidence>
<dbReference type="InterPro" id="IPR001128">
    <property type="entry name" value="Cyt_P450"/>
</dbReference>
<evidence type="ECO:0000313" key="7">
    <source>
        <dbReference type="Proteomes" id="UP001054889"/>
    </source>
</evidence>
<reference evidence="6" key="1">
    <citation type="journal article" date="2018" name="DNA Res.">
        <title>Multiple hybrid de novo genome assembly of finger millet, an orphan allotetraploid crop.</title>
        <authorList>
            <person name="Hatakeyama M."/>
            <person name="Aluri S."/>
            <person name="Balachadran M.T."/>
            <person name="Sivarajan S.R."/>
            <person name="Patrignani A."/>
            <person name="Gruter S."/>
            <person name="Poveda L."/>
            <person name="Shimizu-Inatsugi R."/>
            <person name="Baeten J."/>
            <person name="Francoijs K.J."/>
            <person name="Nataraja K.N."/>
            <person name="Reddy Y.A.N."/>
            <person name="Phadnis S."/>
            <person name="Ravikumar R.L."/>
            <person name="Schlapbach R."/>
            <person name="Sreeman S.M."/>
            <person name="Shimizu K.K."/>
        </authorList>
    </citation>
    <scope>NUCLEOTIDE SEQUENCE</scope>
</reference>
<evidence type="ECO:0000256" key="4">
    <source>
        <dbReference type="ARBA" id="ARBA00023004"/>
    </source>
</evidence>
<sequence>MTLAAGLTLLAVCWSFYYFFVRCGRRGGKLARRYAPVVGTVLHQLYHVRRLHDYHTDLFRERKTFQLLTPSGRRQIYTCDPAVVEHILRKNFANYGKGNFNYENMRDILGDGIFAVDGDKWRQQRKVASNDFSTRALRDSSSAVFNRNAAKLAGIVSTNAASKQPMDFQSLVRNATMDTIFSIAFGLDLDTLGGSAEGTRFTASVDDASEFAMLRYINPFWKVMKLLHVGVEGTLKERMEVVNEFVYKRIRTRAQELSNVKAQDSDSRQQDILSRFIEATTNESGTVDYKYLRDMILGIVVAGKDTTAGALAWFFYMACKHPEVQEKICHEVTEATNAGEAASMDEFAQSLTDEALNKMHYLHAALSETLRLYPSLPLNNKQCFSDDVLPDGSSVSKGDIVFYVPYSMGRMEYLWGKDAEVFRPERWLNENGEFQPENPFKFTAFQAGPRICLGKDFAYRQLKIFAAVLLRFFVFRLRDGQNAVVNYRTMLTLHVEHGLHLTATAR</sequence>
<evidence type="ECO:0000256" key="1">
    <source>
        <dbReference type="ARBA" id="ARBA00010617"/>
    </source>
</evidence>
<dbReference type="PRINTS" id="PR00385">
    <property type="entry name" value="P450"/>
</dbReference>